<gene>
    <name evidence="12" type="ordered locus">Desru_0409</name>
</gene>
<reference evidence="12 13" key="2">
    <citation type="journal article" date="2012" name="Stand. Genomic Sci.">
        <title>Complete genome sequence of the sulfate-reducing firmicute Desulfotomaculum ruminis type strain (DL(T)).</title>
        <authorList>
            <person name="Spring S."/>
            <person name="Visser M."/>
            <person name="Lu M."/>
            <person name="Copeland A."/>
            <person name="Lapidus A."/>
            <person name="Lucas S."/>
            <person name="Cheng J.F."/>
            <person name="Han C."/>
            <person name="Tapia R."/>
            <person name="Goodwin L.A."/>
            <person name="Pitluck S."/>
            <person name="Ivanova N."/>
            <person name="Land M."/>
            <person name="Hauser L."/>
            <person name="Larimer F."/>
            <person name="Rohde M."/>
            <person name="Goker M."/>
            <person name="Detter J.C."/>
            <person name="Kyrpides N.C."/>
            <person name="Woyke T."/>
            <person name="Schaap P.J."/>
            <person name="Plugge C.M."/>
            <person name="Muyzer G."/>
            <person name="Kuever J."/>
            <person name="Pereira I.A."/>
            <person name="Parshina S.N."/>
            <person name="Bernier-Latmani R."/>
            <person name="Stams A.J."/>
            <person name="Klenk H.P."/>
        </authorList>
    </citation>
    <scope>NUCLEOTIDE SEQUENCE [LARGE SCALE GENOMIC DNA]</scope>
    <source>
        <strain evidence="13">ATCC 23193 / DSM 2154 / NCIB 8452 / DL</strain>
    </source>
</reference>
<dbReference type="AlphaFoldDB" id="F6DQX5"/>
<dbReference type="InterPro" id="IPR036388">
    <property type="entry name" value="WH-like_DNA-bd_sf"/>
</dbReference>
<name>F6DQX5_DESRL</name>
<evidence type="ECO:0000313" key="12">
    <source>
        <dbReference type="EMBL" id="AEG58699.1"/>
    </source>
</evidence>
<feature type="domain" description="OmpR/PhoB-type" evidence="11">
    <location>
        <begin position="137"/>
        <end position="238"/>
    </location>
</feature>
<evidence type="ECO:0000256" key="1">
    <source>
        <dbReference type="ARBA" id="ARBA00018672"/>
    </source>
</evidence>
<dbReference type="PANTHER" id="PTHR48111">
    <property type="entry name" value="REGULATOR OF RPOS"/>
    <property type="match status" value="1"/>
</dbReference>
<dbReference type="Gene3D" id="3.40.50.2300">
    <property type="match status" value="1"/>
</dbReference>
<dbReference type="HOGENOM" id="CLU_000445_30_4_9"/>
<organism evidence="12 13">
    <name type="scientific">Desulforamulus ruminis (strain ATCC 23193 / DSM 2154 / NCIMB 8452 / DL)</name>
    <name type="common">Desulfotomaculum ruminis</name>
    <dbReference type="NCBI Taxonomy" id="696281"/>
    <lineage>
        <taxon>Bacteria</taxon>
        <taxon>Bacillati</taxon>
        <taxon>Bacillota</taxon>
        <taxon>Clostridia</taxon>
        <taxon>Eubacteriales</taxon>
        <taxon>Peptococcaceae</taxon>
        <taxon>Desulforamulus</taxon>
    </lineage>
</organism>
<dbReference type="FunFam" id="3.40.50.2300:FF:000001">
    <property type="entry name" value="DNA-binding response regulator PhoB"/>
    <property type="match status" value="1"/>
</dbReference>
<dbReference type="Pfam" id="PF00072">
    <property type="entry name" value="Response_reg"/>
    <property type="match status" value="1"/>
</dbReference>
<feature type="modified residue" description="4-aspartylphosphate" evidence="8">
    <location>
        <position position="64"/>
    </location>
</feature>
<dbReference type="InterPro" id="IPR011006">
    <property type="entry name" value="CheY-like_superfamily"/>
</dbReference>
<evidence type="ECO:0000256" key="2">
    <source>
        <dbReference type="ARBA" id="ARBA00022553"/>
    </source>
</evidence>
<protein>
    <recommendedName>
        <fullName evidence="1">Stage 0 sporulation protein A homolog</fullName>
    </recommendedName>
</protein>
<dbReference type="SUPFAM" id="SSF46894">
    <property type="entry name" value="C-terminal effector domain of the bipartite response regulators"/>
    <property type="match status" value="1"/>
</dbReference>
<dbReference type="PROSITE" id="PS51755">
    <property type="entry name" value="OMPR_PHOB"/>
    <property type="match status" value="1"/>
</dbReference>
<evidence type="ECO:0000256" key="5">
    <source>
        <dbReference type="ARBA" id="ARBA00023125"/>
    </source>
</evidence>
<feature type="domain" description="Response regulatory" evidence="10">
    <location>
        <begin position="15"/>
        <end position="128"/>
    </location>
</feature>
<dbReference type="SUPFAM" id="SSF52172">
    <property type="entry name" value="CheY-like"/>
    <property type="match status" value="1"/>
</dbReference>
<dbReference type="GO" id="GO:0032993">
    <property type="term" value="C:protein-DNA complex"/>
    <property type="evidence" value="ECO:0007669"/>
    <property type="project" value="TreeGrafter"/>
</dbReference>
<dbReference type="Gene3D" id="6.10.250.690">
    <property type="match status" value="1"/>
</dbReference>
<dbReference type="eggNOG" id="COG0745">
    <property type="taxonomic scope" value="Bacteria"/>
</dbReference>
<keyword evidence="13" id="KW-1185">Reference proteome</keyword>
<dbReference type="InterPro" id="IPR039420">
    <property type="entry name" value="WalR-like"/>
</dbReference>
<keyword evidence="3" id="KW-0902">Two-component regulatory system</keyword>
<dbReference type="RefSeq" id="WP_013840474.1">
    <property type="nucleotide sequence ID" value="NC_015589.1"/>
</dbReference>
<dbReference type="EMBL" id="CP002780">
    <property type="protein sequence ID" value="AEG58699.1"/>
    <property type="molecule type" value="Genomic_DNA"/>
</dbReference>
<keyword evidence="6" id="KW-0804">Transcription</keyword>
<evidence type="ECO:0000256" key="3">
    <source>
        <dbReference type="ARBA" id="ARBA00023012"/>
    </source>
</evidence>
<dbReference type="Pfam" id="PF00486">
    <property type="entry name" value="Trans_reg_C"/>
    <property type="match status" value="1"/>
</dbReference>
<dbReference type="KEGG" id="dru:Desru_0409"/>
<keyword evidence="5 9" id="KW-0238">DNA-binding</keyword>
<dbReference type="OrthoDB" id="5511894at2"/>
<dbReference type="STRING" id="696281.Desru_0409"/>
<dbReference type="PROSITE" id="PS50110">
    <property type="entry name" value="RESPONSE_REGULATORY"/>
    <property type="match status" value="1"/>
</dbReference>
<evidence type="ECO:0000256" key="6">
    <source>
        <dbReference type="ARBA" id="ARBA00023163"/>
    </source>
</evidence>
<keyword evidence="4" id="KW-0805">Transcription regulation</keyword>
<keyword evidence="2 8" id="KW-0597">Phosphoprotein</keyword>
<dbReference type="SMART" id="SM00862">
    <property type="entry name" value="Trans_reg_C"/>
    <property type="match status" value="1"/>
</dbReference>
<evidence type="ECO:0000256" key="8">
    <source>
        <dbReference type="PROSITE-ProRule" id="PRU00169"/>
    </source>
</evidence>
<dbReference type="GO" id="GO:0005829">
    <property type="term" value="C:cytosol"/>
    <property type="evidence" value="ECO:0007669"/>
    <property type="project" value="TreeGrafter"/>
</dbReference>
<comment type="function">
    <text evidence="7">May play the central regulatory role in sporulation. It may be an element of the effector pathway responsible for the activation of sporulation genes in response to nutritional stress. Spo0A may act in concert with spo0H (a sigma factor) to control the expression of some genes that are critical to the sporulation process.</text>
</comment>
<dbReference type="GO" id="GO:0000976">
    <property type="term" value="F:transcription cis-regulatory region binding"/>
    <property type="evidence" value="ECO:0007669"/>
    <property type="project" value="TreeGrafter"/>
</dbReference>
<dbReference type="Gene3D" id="1.10.10.10">
    <property type="entry name" value="Winged helix-like DNA-binding domain superfamily/Winged helix DNA-binding domain"/>
    <property type="match status" value="1"/>
</dbReference>
<accession>F6DQX5</accession>
<dbReference type="GO" id="GO:0000156">
    <property type="term" value="F:phosphorelay response regulator activity"/>
    <property type="evidence" value="ECO:0007669"/>
    <property type="project" value="TreeGrafter"/>
</dbReference>
<evidence type="ECO:0000256" key="9">
    <source>
        <dbReference type="PROSITE-ProRule" id="PRU01091"/>
    </source>
</evidence>
<dbReference type="InterPro" id="IPR001867">
    <property type="entry name" value="OmpR/PhoB-type_DNA-bd"/>
</dbReference>
<dbReference type="InterPro" id="IPR001789">
    <property type="entry name" value="Sig_transdc_resp-reg_receiver"/>
</dbReference>
<evidence type="ECO:0000256" key="7">
    <source>
        <dbReference type="ARBA" id="ARBA00024867"/>
    </source>
</evidence>
<sequence>MGKNQLIQPEGTRPLVLLVDDETDLVTGLSNTLTEAGFRVVSAGDGGEALAVFRKALPDLVILDLMLPVKDGLEVCGELRKISDVPIIMLTARDDSIDKILGLEFGADDYVTKPFNSRELVARIRSILRRTRRQYQGSTLTVGKGRVCIHLNEQVVMVEGRQATLTPTELALLIHFARHPGQVFSRMALLETVWGYDFPGDLRTVDVHVRRLRRKIEADPANPTIILTRFGVGYVLAQG</sequence>
<evidence type="ECO:0000313" key="13">
    <source>
        <dbReference type="Proteomes" id="UP000009234"/>
    </source>
</evidence>
<dbReference type="InterPro" id="IPR016032">
    <property type="entry name" value="Sig_transdc_resp-reg_C-effctor"/>
</dbReference>
<evidence type="ECO:0000259" key="11">
    <source>
        <dbReference type="PROSITE" id="PS51755"/>
    </source>
</evidence>
<dbReference type="Proteomes" id="UP000009234">
    <property type="component" value="Chromosome"/>
</dbReference>
<dbReference type="SMART" id="SM00448">
    <property type="entry name" value="REC"/>
    <property type="match status" value="1"/>
</dbReference>
<proteinExistence type="predicted"/>
<feature type="DNA-binding region" description="OmpR/PhoB-type" evidence="9">
    <location>
        <begin position="137"/>
        <end position="238"/>
    </location>
</feature>
<evidence type="ECO:0000256" key="4">
    <source>
        <dbReference type="ARBA" id="ARBA00023015"/>
    </source>
</evidence>
<dbReference type="GO" id="GO:0006355">
    <property type="term" value="P:regulation of DNA-templated transcription"/>
    <property type="evidence" value="ECO:0007669"/>
    <property type="project" value="InterPro"/>
</dbReference>
<dbReference type="FunFam" id="1.10.10.10:FF:000018">
    <property type="entry name" value="DNA-binding response regulator ResD"/>
    <property type="match status" value="1"/>
</dbReference>
<dbReference type="PANTHER" id="PTHR48111:SF1">
    <property type="entry name" value="TWO-COMPONENT RESPONSE REGULATOR ORR33"/>
    <property type="match status" value="1"/>
</dbReference>
<dbReference type="CDD" id="cd00383">
    <property type="entry name" value="trans_reg_C"/>
    <property type="match status" value="1"/>
</dbReference>
<evidence type="ECO:0000259" key="10">
    <source>
        <dbReference type="PROSITE" id="PS50110"/>
    </source>
</evidence>
<reference evidence="13" key="1">
    <citation type="submission" date="2011-05" db="EMBL/GenBank/DDBJ databases">
        <title>Complete sequence of Desulfotomaculum ruminis DSM 2154.</title>
        <authorList>
            <person name="Lucas S."/>
            <person name="Copeland A."/>
            <person name="Lapidus A."/>
            <person name="Cheng J.-F."/>
            <person name="Goodwin L."/>
            <person name="Pitluck S."/>
            <person name="Lu M."/>
            <person name="Detter J.C."/>
            <person name="Han C."/>
            <person name="Tapia R."/>
            <person name="Land M."/>
            <person name="Hauser L."/>
            <person name="Kyrpides N."/>
            <person name="Ivanova N."/>
            <person name="Mikhailova N."/>
            <person name="Pagani I."/>
            <person name="Stams A.J.M."/>
            <person name="Plugge C.M."/>
            <person name="Muyzer G."/>
            <person name="Kuever J."/>
            <person name="Parshina S.N."/>
            <person name="Ivanova A.E."/>
            <person name="Nazina T.N."/>
            <person name="Brambilla E."/>
            <person name="Spring S."/>
            <person name="Klenk H.-P."/>
            <person name="Woyke T."/>
        </authorList>
    </citation>
    <scope>NUCLEOTIDE SEQUENCE [LARGE SCALE GENOMIC DNA]</scope>
    <source>
        <strain evidence="13">ATCC 23193 / DSM 2154 / NCIB 8452 / DL</strain>
    </source>
</reference>